<name>A0A1X7HT12_9PROT</name>
<dbReference type="STRING" id="286727.SAMN02982917_0267"/>
<reference evidence="1 2" key="1">
    <citation type="submission" date="2017-04" db="EMBL/GenBank/DDBJ databases">
        <authorList>
            <person name="Afonso C.L."/>
            <person name="Miller P.J."/>
            <person name="Scott M.A."/>
            <person name="Spackman E."/>
            <person name="Goraichik I."/>
            <person name="Dimitrov K.M."/>
            <person name="Suarez D.L."/>
            <person name="Swayne D.E."/>
        </authorList>
    </citation>
    <scope>NUCLEOTIDE SEQUENCE [LARGE SCALE GENOMIC DNA]</scope>
    <source>
        <strain evidence="1 2">A2P</strain>
    </source>
</reference>
<protein>
    <submittedName>
        <fullName evidence="1">Uncharacterized protein</fullName>
    </submittedName>
</protein>
<evidence type="ECO:0000313" key="2">
    <source>
        <dbReference type="Proteomes" id="UP000192936"/>
    </source>
</evidence>
<evidence type="ECO:0000313" key="1">
    <source>
        <dbReference type="EMBL" id="SMF91522.1"/>
    </source>
</evidence>
<dbReference type="Proteomes" id="UP000192936">
    <property type="component" value="Unassembled WGS sequence"/>
</dbReference>
<dbReference type="EMBL" id="FXAK01000010">
    <property type="protein sequence ID" value="SMF91522.1"/>
    <property type="molecule type" value="Genomic_DNA"/>
</dbReference>
<organism evidence="1 2">
    <name type="scientific">Azospirillum oryzae</name>
    <dbReference type="NCBI Taxonomy" id="286727"/>
    <lineage>
        <taxon>Bacteria</taxon>
        <taxon>Pseudomonadati</taxon>
        <taxon>Pseudomonadota</taxon>
        <taxon>Alphaproteobacteria</taxon>
        <taxon>Rhodospirillales</taxon>
        <taxon>Azospirillaceae</taxon>
        <taxon>Azospirillum</taxon>
    </lineage>
</organism>
<proteinExistence type="predicted"/>
<accession>A0A1X7HT12</accession>
<dbReference type="OrthoDB" id="7303847at2"/>
<gene>
    <name evidence="1" type="ORF">SAMN02982917_0267</name>
</gene>
<sequence>MDKALVEKNREWTYQREGKQPVTIRVADFEREGKRIVAFLEQTDIAKAAGSPQPAVNDWPRIAEAYAQEQGVSLSDIYWYELHPRRFANGRPNVSEYRPGMAEWRFETSIPLARAIVEQLGFDPDNLPLDI</sequence>
<dbReference type="AlphaFoldDB" id="A0A1X7HT12"/>
<dbReference type="RefSeq" id="WP_085092067.1">
    <property type="nucleotide sequence ID" value="NZ_FXAK01000010.1"/>
</dbReference>